<dbReference type="HOGENOM" id="CLU_036176_4_0_12"/>
<dbReference type="GO" id="GO:0055085">
    <property type="term" value="P:transmembrane transport"/>
    <property type="evidence" value="ECO:0007669"/>
    <property type="project" value="InterPro"/>
</dbReference>
<dbReference type="EMBL" id="CP002696">
    <property type="protein sequence ID" value="AEE16156.1"/>
    <property type="molecule type" value="Genomic_DNA"/>
</dbReference>
<dbReference type="OrthoDB" id="89872at2"/>
<dbReference type="CDD" id="cd13671">
    <property type="entry name" value="PBP2_TRAP_SBP_like_3"/>
    <property type="match status" value="1"/>
</dbReference>
<evidence type="ECO:0000256" key="1">
    <source>
        <dbReference type="ARBA" id="ARBA00022729"/>
    </source>
</evidence>
<evidence type="ECO:0000313" key="3">
    <source>
        <dbReference type="EMBL" id="AEE16156.1"/>
    </source>
</evidence>
<protein>
    <submittedName>
        <fullName evidence="3">TRAP dicarboxylate transporter, DctP subunit</fullName>
    </submittedName>
</protein>
<dbReference type="Gene3D" id="3.40.190.170">
    <property type="entry name" value="Bacterial extracellular solute-binding protein, family 7"/>
    <property type="match status" value="1"/>
</dbReference>
<dbReference type="NCBIfam" id="TIGR00787">
    <property type="entry name" value="dctP"/>
    <property type="match status" value="1"/>
</dbReference>
<feature type="chain" id="PRO_5003312666" evidence="2">
    <location>
        <begin position="21"/>
        <end position="331"/>
    </location>
</feature>
<dbReference type="AlphaFoldDB" id="F4LIB5"/>
<dbReference type="GO" id="GO:0030288">
    <property type="term" value="C:outer membrane-bounded periplasmic space"/>
    <property type="evidence" value="ECO:0007669"/>
    <property type="project" value="InterPro"/>
</dbReference>
<dbReference type="Proteomes" id="UP000006546">
    <property type="component" value="Chromosome"/>
</dbReference>
<dbReference type="STRING" id="906968.Trebr_0714"/>
<keyword evidence="1 2" id="KW-0732">Signal</keyword>
<dbReference type="PANTHER" id="PTHR33376">
    <property type="match status" value="1"/>
</dbReference>
<dbReference type="GO" id="GO:0030246">
    <property type="term" value="F:carbohydrate binding"/>
    <property type="evidence" value="ECO:0007669"/>
    <property type="project" value="TreeGrafter"/>
</dbReference>
<dbReference type="NCBIfam" id="NF037995">
    <property type="entry name" value="TRAP_S1"/>
    <property type="match status" value="1"/>
</dbReference>
<dbReference type="InterPro" id="IPR004682">
    <property type="entry name" value="TRAP_DctP"/>
</dbReference>
<proteinExistence type="predicted"/>
<dbReference type="KEGG" id="tbe:Trebr_0714"/>
<reference evidence="4" key="1">
    <citation type="submission" date="2011-04" db="EMBL/GenBank/DDBJ databases">
        <title>The complete genome of Treponema brennaborense DSM 12168.</title>
        <authorList>
            <person name="Lucas S."/>
            <person name="Han J."/>
            <person name="Lapidus A."/>
            <person name="Bruce D."/>
            <person name="Goodwin L."/>
            <person name="Pitluck S."/>
            <person name="Peters L."/>
            <person name="Kyrpides N."/>
            <person name="Mavromatis K."/>
            <person name="Ivanova N."/>
            <person name="Mikhailova N."/>
            <person name="Pagani I."/>
            <person name="Teshima H."/>
            <person name="Detter J.C."/>
            <person name="Tapia R."/>
            <person name="Han C."/>
            <person name="Land M."/>
            <person name="Hauser L."/>
            <person name="Markowitz V."/>
            <person name="Cheng J.-F."/>
            <person name="Hugenholtz P."/>
            <person name="Woyke T."/>
            <person name="Wu D."/>
            <person name="Gronow S."/>
            <person name="Wellnitz S."/>
            <person name="Brambilla E."/>
            <person name="Klenk H.-P."/>
            <person name="Eisen J.A."/>
        </authorList>
    </citation>
    <scope>NUCLEOTIDE SEQUENCE [LARGE SCALE GENOMIC DNA]</scope>
    <source>
        <strain evidence="4">DSM 12168 / CIP 105900 / DD5/3</strain>
    </source>
</reference>
<keyword evidence="4" id="KW-1185">Reference proteome</keyword>
<gene>
    <name evidence="3" type="ordered locus">Trebr_0714</name>
</gene>
<name>F4LIB5_TREBD</name>
<sequence>MKKIIFTLLALSVLGGTVFASGSGDKGSKTMVLRYAENQPQDYPTTQAAYKFAELVEQRTDGRIKVEVYYGAQLGDEKSVIEQLQFGAIDFTRVSLSPLAEFSKALNVLQLPYLYRDPEHMWKVLDGSIGDTFLKSVESNNLIGLSWFDAGARNFYNSVRPVTSLADMKGLKIRVQESQQMMDMVQALGANPTPMAYGEVYSGLQTGVIDGAENNWPSYESTSHFEVAKYFVLDEHTRVPEMQMISALTWKKLSAEDQKIIREAALESAKIERELWAAKENASEAKVKAGGAVVTELSAAEKQKFQDAMAPLYKKYGAGYESVIADIQAIK</sequence>
<dbReference type="PANTHER" id="PTHR33376:SF2">
    <property type="entry name" value="DICARBOXYLATE-BINDING PERIPLASMIC PROTEIN"/>
    <property type="match status" value="1"/>
</dbReference>
<organism evidence="3 4">
    <name type="scientific">Treponema brennaborense (strain DSM 12168 / CIP 105900 / DD5/3)</name>
    <dbReference type="NCBI Taxonomy" id="906968"/>
    <lineage>
        <taxon>Bacteria</taxon>
        <taxon>Pseudomonadati</taxon>
        <taxon>Spirochaetota</taxon>
        <taxon>Spirochaetia</taxon>
        <taxon>Spirochaetales</taxon>
        <taxon>Treponemataceae</taxon>
        <taxon>Treponema</taxon>
    </lineage>
</organism>
<feature type="signal peptide" evidence="2">
    <location>
        <begin position="1"/>
        <end position="20"/>
    </location>
</feature>
<dbReference type="PIRSF" id="PIRSF006470">
    <property type="entry name" value="DctB"/>
    <property type="match status" value="1"/>
</dbReference>
<evidence type="ECO:0000313" key="4">
    <source>
        <dbReference type="Proteomes" id="UP000006546"/>
    </source>
</evidence>
<dbReference type="InterPro" id="IPR018389">
    <property type="entry name" value="DctP_fam"/>
</dbReference>
<dbReference type="InterPro" id="IPR038404">
    <property type="entry name" value="TRAP_DctP_sf"/>
</dbReference>
<accession>F4LIB5</accession>
<dbReference type="Pfam" id="PF03480">
    <property type="entry name" value="DctP"/>
    <property type="match status" value="1"/>
</dbReference>
<dbReference type="RefSeq" id="WP_013757875.1">
    <property type="nucleotide sequence ID" value="NC_015500.1"/>
</dbReference>
<dbReference type="eggNOG" id="COG1638">
    <property type="taxonomic scope" value="Bacteria"/>
</dbReference>
<evidence type="ECO:0000256" key="2">
    <source>
        <dbReference type="SAM" id="SignalP"/>
    </source>
</evidence>